<dbReference type="InterPro" id="IPR050698">
    <property type="entry name" value="MBL"/>
</dbReference>
<dbReference type="Pfam" id="PF07521">
    <property type="entry name" value="RMMBL"/>
    <property type="match status" value="1"/>
</dbReference>
<dbReference type="Pfam" id="PF10996">
    <property type="entry name" value="Beta-Casp"/>
    <property type="match status" value="1"/>
</dbReference>
<comment type="caution">
    <text evidence="4">The sequence shown here is derived from an EMBL/GenBank/DDBJ whole genome shotgun (WGS) entry which is preliminary data.</text>
</comment>
<dbReference type="SUPFAM" id="SSF56281">
    <property type="entry name" value="Metallo-hydrolase/oxidoreductase"/>
    <property type="match status" value="1"/>
</dbReference>
<evidence type="ECO:0000259" key="2">
    <source>
        <dbReference type="SMART" id="SM00849"/>
    </source>
</evidence>
<dbReference type="SMART" id="SM00849">
    <property type="entry name" value="Lactamase_B"/>
    <property type="match status" value="1"/>
</dbReference>
<organism evidence="4 5">
    <name type="scientific">Eiseniibacteriota bacterium</name>
    <dbReference type="NCBI Taxonomy" id="2212470"/>
    <lineage>
        <taxon>Bacteria</taxon>
        <taxon>Candidatus Eiseniibacteriota</taxon>
    </lineage>
</organism>
<protein>
    <submittedName>
        <fullName evidence="4">MBL fold metallo-hydrolase</fullName>
    </submittedName>
</protein>
<gene>
    <name evidence="4" type="ORF">FJY75_10925</name>
</gene>
<dbReference type="PANTHER" id="PTHR11203:SF37">
    <property type="entry name" value="INTEGRATOR COMPLEX SUBUNIT 11"/>
    <property type="match status" value="1"/>
</dbReference>
<proteinExistence type="predicted"/>
<name>A0A937X9V6_UNCEI</name>
<dbReference type="InterPro" id="IPR036866">
    <property type="entry name" value="RibonucZ/Hydroxyglut_hydro"/>
</dbReference>
<dbReference type="PANTHER" id="PTHR11203">
    <property type="entry name" value="CLEAVAGE AND POLYADENYLATION SPECIFICITY FACTOR FAMILY MEMBER"/>
    <property type="match status" value="1"/>
</dbReference>
<evidence type="ECO:0000313" key="4">
    <source>
        <dbReference type="EMBL" id="MBM3318351.1"/>
    </source>
</evidence>
<dbReference type="AlphaFoldDB" id="A0A937X9V6"/>
<dbReference type="CDD" id="cd16295">
    <property type="entry name" value="TTHA0252-CPSF-like_MBL-fold"/>
    <property type="match status" value="1"/>
</dbReference>
<dbReference type="Gene3D" id="3.60.15.10">
    <property type="entry name" value="Ribonuclease Z/Hydroxyacylglutathione hydrolase-like"/>
    <property type="match status" value="1"/>
</dbReference>
<sequence>MKIAFHGAARAVTGSRHLLEVRGQQVLLDCGLVQGRREESEARNRLLPFDAEAVGSVVLSHAHIDHSGNLPSLVKNGFAGPIHATRATAGLLAPMLRDSAHIQERDIEFVNKRRARQHKPAKAPLYTLRDVERTLPRLRPHGYGEPFAVAPGVRAHFRDAGHILGSALTVLDLDEGGRRLRICFTGDLGRKHLPIIRDPETVEGVDALIIESTYGDRVHEETARVPAILAELLHRAHERRGKILIPAFAVGRTQEIVTVLGQLFDSGRVPEMPVYVDSPLAIDVTQVFRQHAECFDAETLALLHENGADPFGFRRLHYIRETEESMALNARTGPMIIIAASGMCEAGRILHHLRNNIENPDTMILIVGFQAEHTLGRRIVERHDEVSIFGEPHRLRAEVRVIEAFSAHADRDELLGWVRALPQKPRRTFVVHGEEEPALHFAGLLEGEGLASVRVPALGESFAL</sequence>
<dbReference type="InterPro" id="IPR022712">
    <property type="entry name" value="Beta_Casp"/>
</dbReference>
<dbReference type="Pfam" id="PF00753">
    <property type="entry name" value="Lactamase_B"/>
    <property type="match status" value="1"/>
</dbReference>
<dbReference type="GO" id="GO:0004521">
    <property type="term" value="F:RNA endonuclease activity"/>
    <property type="evidence" value="ECO:0007669"/>
    <property type="project" value="TreeGrafter"/>
</dbReference>
<dbReference type="InterPro" id="IPR001279">
    <property type="entry name" value="Metallo-B-lactamas"/>
</dbReference>
<feature type="domain" description="Metallo-beta-lactamase" evidence="2">
    <location>
        <begin position="13"/>
        <end position="237"/>
    </location>
</feature>
<dbReference type="EMBL" id="VGIY01000331">
    <property type="protein sequence ID" value="MBM3318351.1"/>
    <property type="molecule type" value="Genomic_DNA"/>
</dbReference>
<feature type="domain" description="Beta-Casp" evidence="3">
    <location>
        <begin position="253"/>
        <end position="379"/>
    </location>
</feature>
<dbReference type="Gene3D" id="3.40.50.10890">
    <property type="match status" value="1"/>
</dbReference>
<dbReference type="Proteomes" id="UP000748308">
    <property type="component" value="Unassembled WGS sequence"/>
</dbReference>
<evidence type="ECO:0000259" key="3">
    <source>
        <dbReference type="SMART" id="SM01027"/>
    </source>
</evidence>
<dbReference type="InterPro" id="IPR011108">
    <property type="entry name" value="RMMBL"/>
</dbReference>
<evidence type="ECO:0000313" key="5">
    <source>
        <dbReference type="Proteomes" id="UP000748308"/>
    </source>
</evidence>
<dbReference type="GO" id="GO:0016787">
    <property type="term" value="F:hydrolase activity"/>
    <property type="evidence" value="ECO:0007669"/>
    <property type="project" value="UniProtKB-KW"/>
</dbReference>
<reference evidence="4" key="1">
    <citation type="submission" date="2019-03" db="EMBL/GenBank/DDBJ databases">
        <title>Lake Tanganyika Metagenome-Assembled Genomes (MAGs).</title>
        <authorList>
            <person name="Tran P."/>
        </authorList>
    </citation>
    <scope>NUCLEOTIDE SEQUENCE</scope>
    <source>
        <strain evidence="4">M_DeepCast_400m_m2_100</strain>
    </source>
</reference>
<dbReference type="SMART" id="SM01027">
    <property type="entry name" value="Beta-Casp"/>
    <property type="match status" value="1"/>
</dbReference>
<keyword evidence="1" id="KW-0378">Hydrolase</keyword>
<evidence type="ECO:0000256" key="1">
    <source>
        <dbReference type="ARBA" id="ARBA00022801"/>
    </source>
</evidence>
<accession>A0A937X9V6</accession>